<dbReference type="InterPro" id="IPR009057">
    <property type="entry name" value="Homeodomain-like_sf"/>
</dbReference>
<feature type="domain" description="SANT" evidence="4">
    <location>
        <begin position="1016"/>
        <end position="1067"/>
    </location>
</feature>
<feature type="region of interest" description="Disordered" evidence="2">
    <location>
        <begin position="454"/>
        <end position="473"/>
    </location>
</feature>
<dbReference type="CDD" id="cd00167">
    <property type="entry name" value="SANT"/>
    <property type="match status" value="1"/>
</dbReference>
<gene>
    <name evidence="5" type="ORF">RHGRI_027443</name>
</gene>
<feature type="domain" description="SANT" evidence="4">
    <location>
        <begin position="811"/>
        <end position="862"/>
    </location>
</feature>
<dbReference type="PROSITE" id="PS51293">
    <property type="entry name" value="SANT"/>
    <property type="match status" value="2"/>
</dbReference>
<dbReference type="EMBL" id="JACTNZ010000009">
    <property type="protein sequence ID" value="KAG5533245.1"/>
    <property type="molecule type" value="Genomic_DNA"/>
</dbReference>
<dbReference type="SUPFAM" id="SSF46689">
    <property type="entry name" value="Homeodomain-like"/>
    <property type="match status" value="2"/>
</dbReference>
<feature type="compositionally biased region" description="Basic and acidic residues" evidence="2">
    <location>
        <begin position="1"/>
        <end position="12"/>
    </location>
</feature>
<feature type="region of interest" description="Disordered" evidence="2">
    <location>
        <begin position="1656"/>
        <end position="1679"/>
    </location>
</feature>
<evidence type="ECO:0000313" key="6">
    <source>
        <dbReference type="Proteomes" id="UP000823749"/>
    </source>
</evidence>
<feature type="compositionally biased region" description="Basic and acidic residues" evidence="2">
    <location>
        <begin position="34"/>
        <end position="78"/>
    </location>
</feature>
<feature type="region of interest" description="Disordered" evidence="2">
    <location>
        <begin position="1332"/>
        <end position="1368"/>
    </location>
</feature>
<dbReference type="InterPro" id="IPR017884">
    <property type="entry name" value="SANT_dom"/>
</dbReference>
<dbReference type="PANTHER" id="PTHR47340">
    <property type="entry name" value="DUPLICATED HOMEODOMAIN-LIKE SUPERFAMILY PROTEIN"/>
    <property type="match status" value="1"/>
</dbReference>
<feature type="coiled-coil region" evidence="1">
    <location>
        <begin position="372"/>
        <end position="399"/>
    </location>
</feature>
<reference evidence="5" key="1">
    <citation type="submission" date="2020-08" db="EMBL/GenBank/DDBJ databases">
        <title>Plant Genome Project.</title>
        <authorList>
            <person name="Zhang R.-G."/>
        </authorList>
    </citation>
    <scope>NUCLEOTIDE SEQUENCE</scope>
    <source>
        <strain evidence="5">WSP0</strain>
        <tissue evidence="5">Leaf</tissue>
    </source>
</reference>
<evidence type="ECO:0000256" key="2">
    <source>
        <dbReference type="SAM" id="MobiDB-lite"/>
    </source>
</evidence>
<dbReference type="Gene3D" id="1.20.58.1880">
    <property type="match status" value="1"/>
</dbReference>
<dbReference type="Gene3D" id="1.10.10.60">
    <property type="entry name" value="Homeodomain-like"/>
    <property type="match status" value="1"/>
</dbReference>
<dbReference type="Proteomes" id="UP000823749">
    <property type="component" value="Chromosome 9"/>
</dbReference>
<dbReference type="Pfam" id="PF00249">
    <property type="entry name" value="Myb_DNA-binding"/>
    <property type="match status" value="2"/>
</dbReference>
<feature type="compositionally biased region" description="Basic and acidic residues" evidence="2">
    <location>
        <begin position="1663"/>
        <end position="1679"/>
    </location>
</feature>
<evidence type="ECO:0000256" key="1">
    <source>
        <dbReference type="SAM" id="Coils"/>
    </source>
</evidence>
<dbReference type="SMART" id="SM00717">
    <property type="entry name" value="SANT"/>
    <property type="match status" value="2"/>
</dbReference>
<evidence type="ECO:0000259" key="4">
    <source>
        <dbReference type="PROSITE" id="PS51293"/>
    </source>
</evidence>
<feature type="region of interest" description="Disordered" evidence="2">
    <location>
        <begin position="1414"/>
        <end position="1443"/>
    </location>
</feature>
<evidence type="ECO:0000259" key="3">
    <source>
        <dbReference type="PROSITE" id="PS50090"/>
    </source>
</evidence>
<organism evidence="5 6">
    <name type="scientific">Rhododendron griersonianum</name>
    <dbReference type="NCBI Taxonomy" id="479676"/>
    <lineage>
        <taxon>Eukaryota</taxon>
        <taxon>Viridiplantae</taxon>
        <taxon>Streptophyta</taxon>
        <taxon>Embryophyta</taxon>
        <taxon>Tracheophyta</taxon>
        <taxon>Spermatophyta</taxon>
        <taxon>Magnoliopsida</taxon>
        <taxon>eudicotyledons</taxon>
        <taxon>Gunneridae</taxon>
        <taxon>Pentapetalae</taxon>
        <taxon>asterids</taxon>
        <taxon>Ericales</taxon>
        <taxon>Ericaceae</taxon>
        <taxon>Ericoideae</taxon>
        <taxon>Rhodoreae</taxon>
        <taxon>Rhododendron</taxon>
    </lineage>
</organism>
<evidence type="ECO:0000313" key="5">
    <source>
        <dbReference type="EMBL" id="KAG5533245.1"/>
    </source>
</evidence>
<feature type="domain" description="Myb-like" evidence="3">
    <location>
        <begin position="1013"/>
        <end position="1063"/>
    </location>
</feature>
<dbReference type="InterPro" id="IPR001005">
    <property type="entry name" value="SANT/Myb"/>
</dbReference>
<feature type="region of interest" description="Disordered" evidence="2">
    <location>
        <begin position="1"/>
        <end position="94"/>
    </location>
</feature>
<dbReference type="PROSITE" id="PS50090">
    <property type="entry name" value="MYB_LIKE"/>
    <property type="match status" value="1"/>
</dbReference>
<comment type="caution">
    <text evidence="5">The sequence shown here is derived from an EMBL/GenBank/DDBJ whole genome shotgun (WGS) entry which is preliminary data.</text>
</comment>
<protein>
    <submittedName>
        <fullName evidence="5">Uncharacterized protein</fullName>
    </submittedName>
</protein>
<accession>A0AAV6IZ90</accession>
<proteinExistence type="predicted"/>
<name>A0AAV6IZ90_9ERIC</name>
<keyword evidence="6" id="KW-1185">Reference proteome</keyword>
<dbReference type="PANTHER" id="PTHR47340:SF1">
    <property type="entry name" value="DUPLICATED HOMEODOMAIN-LIKE SUPERFAMILY PROTEIN"/>
    <property type="match status" value="1"/>
</dbReference>
<sequence>MLKEALETDILGHGKQGGWHLYSEESGHGFTRSRSNEKIIDDESFRPSDSRADGKYSRNGRENRASFSQKDWKCHSRENGGSPNGPGRPLDASDQRSVDGIITVNSHPHSDFVNTWDHDKTGGVNGLGTGQRFESENSLGSIDWKPLKWARSGSMCSRGSGLSNSSSSKSMGVDSSEARAEAQMGNVTPVQSPSGDVVACATSAVAPSEETNAKKKPRLGWGEGLAKYEKKKVDGPDDIAANNEAGYCGRTEPLQLQVSNLAGKSPRIGGFSDCASPATPSSVACSSSPGAEDKSFVKATSIDNDTSNLCVSPNLQCQSHLDGRDFNLENLELTPISNLSSSISELLQTDDPGSVGSSFARSAIINKLLVWKGNISKELEVTESEIESLEIELKSLISESGKSCPCPAASSSLLGECVAKPCEELVAAANIIPRPSPLLLDSSGDMIVERADGGLEDKRGQAGDEDADSPGTVTSKFVGLLSPTKGAAMSDPVTCGDVNSSKSGNFEMKCSLRGSNEEKTCCAFASEVGYQLIASKSCAPPQVGISSQCYGDDMLYDQIVASNKGSASRASEVLDKLLPSRTRSFCSWVSNAMIQEKFVKRKRFLKFRERVITLKFRAMQHLWKEDMRLLSIKKNPAKSQKRLELILRTQNGSYQKHRSSIRSRFASPGKDNSFFTFLYTSSRLQLFNLSWTWESGEYISCHRECGSSAEFVWNLLLFPYRRPFKIFSGDLWLCCDHNFDFFLAVGNSRLIPTTEVISFTSKLLLDSQVKPYRDSLKMPALILDEKEKKFSKFSSWNCLVEDPITIEKERAMINPWSLAEKEIFLDKLTTFGKDFRRIASFLDHKTIADCIEFYYKNHKSDCFEKTKKKPDFGGQGKSYPSTNYLVTSGKRWNRQINAASLDMLGVASAIAANADDGAENQQKCTSRFVLGLSCGYRAPRGDDVLVERSGSLDRETAAADVLAGICGSLSSEAMSSCVTSSFDPVAVGSLSRRPLTPEVAQSVEDDTCSDESCGEIDRTDWTDEEKSVFIQAVSSYGKDFAMISRCMRTRSREQCKVFFSKARKCLGLDGIGPRPSGEEGVVLNDNANGGGGSDNGSVICDEKSSGPKMGEDTIFSDLNIHRCESDPAETMNLQSELNMSEDNNGRGLIDCKLEKDVDGDSKMENGVFAESVVVGPLKDAVLPPDIEVESCEASGDDSSSEPVSAEEVEAIAVCQHSADSLIPELVGQQLASEDNLMNEHDENGDANISGPIDLHVNVNASDVAADASVSVGFGVSTKQEQETSVEMDPKQEPLHVSLEQEQNVSLVNTHSVTKGTSTLDIEKVSEKQCVKPPSVDDYNQHQSSHGQILMGYPIPTSTKRDVNGDMSSKKMSFQSFSNADRSFHSDTYLSQEYFLQKCNGSKPESSVAELPFVSQEQKGNHSRAHSWSSSDPGKKPSGNGDVKLFGQILTHTSSTQSKQNSTGIHENEDKGLQIQLPKLTSNNFNQKLTGTNSADASSVPKMFDQNNYRGLENVPIRSYGYWDGNRIQTGFSALPDSAILLAKYPAAFSNYSTTPTNMEQQTQLHSVVKSNERNLNSVSLFSSSSNNGVAEYLLHRNREGARVQPFTVDIQPPPVAARGVVGINVVGRGGGGILVGGVSDPVAAIKMHYAKTEHFNGQMPGVGREEESWRGGKKGDIGR</sequence>
<keyword evidence="1" id="KW-0175">Coiled coil</keyword>